<dbReference type="UniPathway" id="UPA00557">
    <property type="reaction ID" value="UER00614"/>
</dbReference>
<evidence type="ECO:0000256" key="5">
    <source>
        <dbReference type="ARBA" id="ARBA00022989"/>
    </source>
</evidence>
<feature type="transmembrane region" description="Helical" evidence="8">
    <location>
        <begin position="247"/>
        <end position="270"/>
    </location>
</feature>
<dbReference type="GO" id="GO:0005886">
    <property type="term" value="C:plasma membrane"/>
    <property type="evidence" value="ECO:0007669"/>
    <property type="project" value="TreeGrafter"/>
</dbReference>
<comment type="subcellular location">
    <subcellularLocation>
        <location evidence="1">Membrane</location>
        <topology evidence="1">Multi-pass membrane protein</topology>
    </subcellularLocation>
</comment>
<feature type="transmembrane region" description="Helical" evidence="8">
    <location>
        <begin position="152"/>
        <end position="172"/>
    </location>
</feature>
<evidence type="ECO:0000313" key="9">
    <source>
        <dbReference type="EMBL" id="NDV63093.1"/>
    </source>
</evidence>
<keyword evidence="5 8" id="KW-1133">Transmembrane helix</keyword>
<keyword evidence="4 7" id="KW-0812">Transmembrane</keyword>
<dbReference type="Pfam" id="PF01148">
    <property type="entry name" value="CTP_transf_1"/>
    <property type="match status" value="1"/>
</dbReference>
<comment type="catalytic activity">
    <reaction evidence="7">
        <text>a 1,2-diacyl-sn-glycero-3-phosphate + CTP + H(+) = a CDP-1,2-diacyl-sn-glycerol + diphosphate</text>
        <dbReference type="Rhea" id="RHEA:16229"/>
        <dbReference type="ChEBI" id="CHEBI:15378"/>
        <dbReference type="ChEBI" id="CHEBI:33019"/>
        <dbReference type="ChEBI" id="CHEBI:37563"/>
        <dbReference type="ChEBI" id="CHEBI:58332"/>
        <dbReference type="ChEBI" id="CHEBI:58608"/>
        <dbReference type="EC" id="2.7.7.41"/>
    </reaction>
</comment>
<dbReference type="Proteomes" id="UP000478417">
    <property type="component" value="Unassembled WGS sequence"/>
</dbReference>
<evidence type="ECO:0000256" key="6">
    <source>
        <dbReference type="ARBA" id="ARBA00023136"/>
    </source>
</evidence>
<comment type="caution">
    <text evidence="9">The sequence shown here is derived from an EMBL/GenBank/DDBJ whole genome shotgun (WGS) entry which is preliminary data.</text>
</comment>
<feature type="transmembrane region" description="Helical" evidence="8">
    <location>
        <begin position="6"/>
        <end position="27"/>
    </location>
</feature>
<gene>
    <name evidence="9" type="ORF">G0Q06_11565</name>
</gene>
<name>A0A6B2M2W7_9BACT</name>
<dbReference type="RefSeq" id="WP_163966104.1">
    <property type="nucleotide sequence ID" value="NZ_JAAGNX010000003.1"/>
</dbReference>
<evidence type="ECO:0000256" key="1">
    <source>
        <dbReference type="ARBA" id="ARBA00004141"/>
    </source>
</evidence>
<keyword evidence="7 9" id="KW-0548">Nucleotidyltransferase</keyword>
<evidence type="ECO:0000256" key="7">
    <source>
        <dbReference type="RuleBase" id="RU003938"/>
    </source>
</evidence>
<evidence type="ECO:0000256" key="8">
    <source>
        <dbReference type="SAM" id="Phobius"/>
    </source>
</evidence>
<dbReference type="GO" id="GO:0004605">
    <property type="term" value="F:phosphatidate cytidylyltransferase activity"/>
    <property type="evidence" value="ECO:0007669"/>
    <property type="project" value="UniProtKB-EC"/>
</dbReference>
<dbReference type="AlphaFoldDB" id="A0A6B2M2W7"/>
<feature type="transmembrane region" description="Helical" evidence="8">
    <location>
        <begin position="223"/>
        <end position="241"/>
    </location>
</feature>
<evidence type="ECO:0000256" key="4">
    <source>
        <dbReference type="ARBA" id="ARBA00022692"/>
    </source>
</evidence>
<reference evidence="9 10" key="1">
    <citation type="submission" date="2020-02" db="EMBL/GenBank/DDBJ databases">
        <title>Albibacoteraceae fam. nov., the first described family within the subdivision 4 Verrucomicrobia.</title>
        <authorList>
            <person name="Xi F."/>
        </authorList>
    </citation>
    <scope>NUCLEOTIDE SEQUENCE [LARGE SCALE GENOMIC DNA]</scope>
    <source>
        <strain evidence="9 10">CK1056</strain>
    </source>
</reference>
<proteinExistence type="inferred from homology"/>
<dbReference type="PANTHER" id="PTHR43535">
    <property type="entry name" value="PHOSPHATIDATE CYTIDYLYLTRANSFERASE"/>
    <property type="match status" value="1"/>
</dbReference>
<feature type="transmembrane region" description="Helical" evidence="8">
    <location>
        <begin position="96"/>
        <end position="114"/>
    </location>
</feature>
<feature type="transmembrane region" description="Helical" evidence="8">
    <location>
        <begin position="47"/>
        <end position="63"/>
    </location>
</feature>
<comment type="pathway">
    <text evidence="7">Phospholipid metabolism; CDP-diacylglycerol biosynthesis; CDP-diacylglycerol from sn-glycerol 3-phosphate: step 3/3.</text>
</comment>
<accession>A0A6B2M2W7</accession>
<dbReference type="InterPro" id="IPR000374">
    <property type="entry name" value="PC_trans"/>
</dbReference>
<dbReference type="EC" id="2.7.7.41" evidence="7"/>
<dbReference type="GO" id="GO:0009273">
    <property type="term" value="P:peptidoglycan-based cell wall biogenesis"/>
    <property type="evidence" value="ECO:0007669"/>
    <property type="project" value="TreeGrafter"/>
</dbReference>
<evidence type="ECO:0000313" key="10">
    <source>
        <dbReference type="Proteomes" id="UP000478417"/>
    </source>
</evidence>
<dbReference type="GO" id="GO:0016024">
    <property type="term" value="P:CDP-diacylglycerol biosynthetic process"/>
    <property type="evidence" value="ECO:0007669"/>
    <property type="project" value="UniProtKB-UniPathway"/>
</dbReference>
<feature type="transmembrane region" description="Helical" evidence="8">
    <location>
        <begin position="184"/>
        <end position="202"/>
    </location>
</feature>
<dbReference type="PANTHER" id="PTHR43535:SF1">
    <property type="entry name" value="PHOSPHATIDATE CYTIDYLYLTRANSFERASE"/>
    <property type="match status" value="1"/>
</dbReference>
<dbReference type="EMBL" id="JAAGNX010000003">
    <property type="protein sequence ID" value="NDV63093.1"/>
    <property type="molecule type" value="Genomic_DNA"/>
</dbReference>
<keyword evidence="10" id="KW-1185">Reference proteome</keyword>
<sequence>MNDPGIHYLVGGVLIFLTLASLITALLWRLSPAPKEKPVLQNLASRIRAWWVMVIVFAIAILIEPMGTILLFAFISFLALREFITLTPTRAADYKALAPAFFLVIPVNYLLIWIEWYGFYVIFIPVWVLAFIPLLSAIGNDLDDFLERSSEIQWGILVCIYFLSHVPALLILDFPGYAGSTSKLLLFFVIIVQASDVLQYIWGKSLGKHAIVPKLSPSKTWEGFIGGVGSATLLGTLLWWATPFEWWQASILSFTICLFGFWGGLIMSAIKRDRGIKDYGGILGGHGGILDRVDSLCFSAPIFFHLVRFYFT</sequence>
<evidence type="ECO:0000256" key="2">
    <source>
        <dbReference type="ARBA" id="ARBA00010185"/>
    </source>
</evidence>
<dbReference type="PROSITE" id="PS01315">
    <property type="entry name" value="CDS"/>
    <property type="match status" value="1"/>
</dbReference>
<keyword evidence="3 7" id="KW-0808">Transferase</keyword>
<feature type="transmembrane region" description="Helical" evidence="8">
    <location>
        <begin position="120"/>
        <end position="140"/>
    </location>
</feature>
<organism evidence="9 10">
    <name type="scientific">Oceanipulchritudo coccoides</name>
    <dbReference type="NCBI Taxonomy" id="2706888"/>
    <lineage>
        <taxon>Bacteria</taxon>
        <taxon>Pseudomonadati</taxon>
        <taxon>Verrucomicrobiota</taxon>
        <taxon>Opitutia</taxon>
        <taxon>Puniceicoccales</taxon>
        <taxon>Oceanipulchritudinaceae</taxon>
        <taxon>Oceanipulchritudo</taxon>
    </lineage>
</organism>
<protein>
    <recommendedName>
        <fullName evidence="7">Phosphatidate cytidylyltransferase</fullName>
        <ecNumber evidence="7">2.7.7.41</ecNumber>
    </recommendedName>
</protein>
<comment type="similarity">
    <text evidence="2 7">Belongs to the CDS family.</text>
</comment>
<keyword evidence="6 8" id="KW-0472">Membrane</keyword>
<evidence type="ECO:0000256" key="3">
    <source>
        <dbReference type="ARBA" id="ARBA00022679"/>
    </source>
</evidence>